<evidence type="ECO:0000256" key="6">
    <source>
        <dbReference type="ARBA" id="ARBA00023010"/>
    </source>
</evidence>
<evidence type="ECO:0000313" key="11">
    <source>
        <dbReference type="Ensembl" id="ENSPSTP00000004135.1"/>
    </source>
</evidence>
<reference evidence="11" key="1">
    <citation type="submission" date="2025-08" db="UniProtKB">
        <authorList>
            <consortium name="Ensembl"/>
        </authorList>
    </citation>
    <scope>IDENTIFICATION</scope>
</reference>
<evidence type="ECO:0000313" key="12">
    <source>
        <dbReference type="Proteomes" id="UP000694428"/>
    </source>
</evidence>
<dbReference type="GO" id="GO:0044613">
    <property type="term" value="C:nuclear pore central transport channel"/>
    <property type="evidence" value="ECO:0007669"/>
    <property type="project" value="TreeGrafter"/>
</dbReference>
<dbReference type="InterPro" id="IPR025712">
    <property type="entry name" value="Nup54_alpha-helical_dom"/>
</dbReference>
<keyword evidence="7" id="KW-0906">Nuclear pore complex</keyword>
<dbReference type="Pfam" id="PF13874">
    <property type="entry name" value="Nup54"/>
    <property type="match status" value="1"/>
</dbReference>
<dbReference type="Proteomes" id="UP000694428">
    <property type="component" value="Unplaced"/>
</dbReference>
<keyword evidence="12" id="KW-1185">Reference proteome</keyword>
<keyword evidence="4" id="KW-0509">mRNA transport</keyword>
<organism evidence="11 12">
    <name type="scientific">Pavo cristatus</name>
    <name type="common">Indian peafowl</name>
    <name type="synonym">Blue peafowl</name>
    <dbReference type="NCBI Taxonomy" id="9049"/>
    <lineage>
        <taxon>Eukaryota</taxon>
        <taxon>Metazoa</taxon>
        <taxon>Chordata</taxon>
        <taxon>Craniata</taxon>
        <taxon>Vertebrata</taxon>
        <taxon>Euteleostomi</taxon>
        <taxon>Archelosauria</taxon>
        <taxon>Archosauria</taxon>
        <taxon>Dinosauria</taxon>
        <taxon>Saurischia</taxon>
        <taxon>Theropoda</taxon>
        <taxon>Coelurosauria</taxon>
        <taxon>Aves</taxon>
        <taxon>Neognathae</taxon>
        <taxon>Galloanserae</taxon>
        <taxon>Galliformes</taxon>
        <taxon>Phasianidae</taxon>
        <taxon>Phasianinae</taxon>
        <taxon>Pavo</taxon>
    </lineage>
</organism>
<evidence type="ECO:0000256" key="9">
    <source>
        <dbReference type="ARBA" id="ARBA00060798"/>
    </source>
</evidence>
<evidence type="ECO:0000256" key="8">
    <source>
        <dbReference type="ARBA" id="ARBA00023242"/>
    </source>
</evidence>
<keyword evidence="2" id="KW-0813">Transport</keyword>
<proteinExistence type="inferred from homology"/>
<evidence type="ECO:0000256" key="2">
    <source>
        <dbReference type="ARBA" id="ARBA00022448"/>
    </source>
</evidence>
<comment type="subcellular location">
    <subcellularLocation>
        <location evidence="1">Nucleus</location>
        <location evidence="1">Nuclear pore complex</location>
    </subcellularLocation>
</comment>
<evidence type="ECO:0000256" key="3">
    <source>
        <dbReference type="ARBA" id="ARBA00022737"/>
    </source>
</evidence>
<dbReference type="GO" id="GO:0036228">
    <property type="term" value="P:protein localization to nuclear inner membrane"/>
    <property type="evidence" value="ECO:0007669"/>
    <property type="project" value="TreeGrafter"/>
</dbReference>
<name>A0A8C9EQ65_PAVCR</name>
<dbReference type="GO" id="GO:0006607">
    <property type="term" value="P:NLS-bearing protein import into nucleus"/>
    <property type="evidence" value="ECO:0007669"/>
    <property type="project" value="TreeGrafter"/>
</dbReference>
<comment type="similarity">
    <text evidence="9">Belongs to the NUP54 family.</text>
</comment>
<dbReference type="PANTHER" id="PTHR13000">
    <property type="entry name" value="NUCLEOPORIN P54"/>
    <property type="match status" value="1"/>
</dbReference>
<dbReference type="InterPro" id="IPR024864">
    <property type="entry name" value="Nup54/Nup57/Nup44"/>
</dbReference>
<evidence type="ECO:0000259" key="10">
    <source>
        <dbReference type="Pfam" id="PF13874"/>
    </source>
</evidence>
<dbReference type="Gene3D" id="1.20.5.490">
    <property type="entry name" value="Single helix bin"/>
    <property type="match status" value="1"/>
</dbReference>
<keyword evidence="6" id="KW-0811">Translocation</keyword>
<dbReference type="GO" id="GO:0006999">
    <property type="term" value="P:nuclear pore organization"/>
    <property type="evidence" value="ECO:0007669"/>
    <property type="project" value="TreeGrafter"/>
</dbReference>
<keyword evidence="3" id="KW-0677">Repeat</keyword>
<protein>
    <recommendedName>
        <fullName evidence="10">Nucleoporin Nup54 alpha-helical domain-containing protein</fullName>
    </recommendedName>
</protein>
<dbReference type="FunFam" id="1.20.5.490:FF:000003">
    <property type="entry name" value="nucleoporin p54 isoform X1"/>
    <property type="match status" value="1"/>
</dbReference>
<dbReference type="GO" id="GO:0051028">
    <property type="term" value="P:mRNA transport"/>
    <property type="evidence" value="ECO:0007669"/>
    <property type="project" value="UniProtKB-KW"/>
</dbReference>
<keyword evidence="8" id="KW-0539">Nucleus</keyword>
<evidence type="ECO:0000256" key="7">
    <source>
        <dbReference type="ARBA" id="ARBA00023132"/>
    </source>
</evidence>
<feature type="domain" description="Nucleoporin Nup54 alpha-helical" evidence="10">
    <location>
        <begin position="1"/>
        <end position="102"/>
    </location>
</feature>
<reference evidence="11" key="2">
    <citation type="submission" date="2025-09" db="UniProtKB">
        <authorList>
            <consortium name="Ensembl"/>
        </authorList>
    </citation>
    <scope>IDENTIFICATION</scope>
</reference>
<dbReference type="GO" id="GO:0017056">
    <property type="term" value="F:structural constituent of nuclear pore"/>
    <property type="evidence" value="ECO:0007669"/>
    <property type="project" value="TreeGrafter"/>
</dbReference>
<sequence length="133" mass="15725">MVGFKELLRRLKVQDQMTKQHQTRLDIISEDISELQKNQTTTMAKIAQYKRKLMALSHRTLQVLIKQEIQRKSGYAIQADEEQLRVQLDIIQCELNAPTQFRVSKRYYIDSDLLREIKQVCITWLTAELLFVS</sequence>
<evidence type="ECO:0000256" key="5">
    <source>
        <dbReference type="ARBA" id="ARBA00022927"/>
    </source>
</evidence>
<evidence type="ECO:0000256" key="1">
    <source>
        <dbReference type="ARBA" id="ARBA00004567"/>
    </source>
</evidence>
<keyword evidence="5" id="KW-0653">Protein transport</keyword>
<accession>A0A8C9EQ65</accession>
<dbReference type="AlphaFoldDB" id="A0A8C9EQ65"/>
<dbReference type="PANTHER" id="PTHR13000:SF0">
    <property type="entry name" value="NUCLEOPORIN P54"/>
    <property type="match status" value="1"/>
</dbReference>
<dbReference type="Ensembl" id="ENSPSTT00000004348.1">
    <property type="protein sequence ID" value="ENSPSTP00000004135.1"/>
    <property type="gene ID" value="ENSPSTG00000003008.1"/>
</dbReference>
<evidence type="ECO:0000256" key="4">
    <source>
        <dbReference type="ARBA" id="ARBA00022816"/>
    </source>
</evidence>